<dbReference type="Gene3D" id="1.10.10.10">
    <property type="entry name" value="Winged helix-like DNA-binding domain superfamily/Winged helix DNA-binding domain"/>
    <property type="match status" value="1"/>
</dbReference>
<dbReference type="InterPro" id="IPR006630">
    <property type="entry name" value="La_HTH"/>
</dbReference>
<dbReference type="AlphaFoldDB" id="A0ABD2ZI76"/>
<dbReference type="Proteomes" id="UP001630127">
    <property type="component" value="Unassembled WGS sequence"/>
</dbReference>
<feature type="compositionally biased region" description="Basic and acidic residues" evidence="3">
    <location>
        <begin position="207"/>
        <end position="218"/>
    </location>
</feature>
<dbReference type="SMART" id="SM00684">
    <property type="entry name" value="DM15"/>
    <property type="match status" value="3"/>
</dbReference>
<feature type="domain" description="HTH La-type RNA-binding" evidence="4">
    <location>
        <begin position="308"/>
        <end position="397"/>
    </location>
</feature>
<reference evidence="5 6" key="1">
    <citation type="submission" date="2024-11" db="EMBL/GenBank/DDBJ databases">
        <title>A near-complete genome assembly of Cinchona calisaya.</title>
        <authorList>
            <person name="Lian D.C."/>
            <person name="Zhao X.W."/>
            <person name="Wei L."/>
        </authorList>
    </citation>
    <scope>NUCLEOTIDE SEQUENCE [LARGE SCALE GENOMIC DNA]</scope>
    <source>
        <tissue evidence="5">Nenye</tissue>
    </source>
</reference>
<proteinExistence type="predicted"/>
<keyword evidence="6" id="KW-1185">Reference proteome</keyword>
<evidence type="ECO:0000256" key="2">
    <source>
        <dbReference type="PROSITE-ProRule" id="PRU00332"/>
    </source>
</evidence>
<feature type="region of interest" description="Disordered" evidence="3">
    <location>
        <begin position="1"/>
        <end position="127"/>
    </location>
</feature>
<gene>
    <name evidence="5" type="ORF">ACH5RR_021398</name>
</gene>
<dbReference type="PANTHER" id="PTHR22792:SF101">
    <property type="entry name" value="LA-RELATED PROTEIN 1A"/>
    <property type="match status" value="1"/>
</dbReference>
<evidence type="ECO:0000313" key="5">
    <source>
        <dbReference type="EMBL" id="KAL3518809.1"/>
    </source>
</evidence>
<dbReference type="PROSITE" id="PS50961">
    <property type="entry name" value="HTH_LA"/>
    <property type="match status" value="1"/>
</dbReference>
<dbReference type="PANTHER" id="PTHR22792">
    <property type="entry name" value="LUPUS LA PROTEIN-RELATED"/>
    <property type="match status" value="1"/>
</dbReference>
<comment type="caution">
    <text evidence="5">The sequence shown here is derived from an EMBL/GenBank/DDBJ whole genome shotgun (WGS) entry which is preliminary data.</text>
</comment>
<evidence type="ECO:0000256" key="1">
    <source>
        <dbReference type="ARBA" id="ARBA00022884"/>
    </source>
</evidence>
<dbReference type="InterPro" id="IPR036388">
    <property type="entry name" value="WH-like_DNA-bd_sf"/>
</dbReference>
<protein>
    <recommendedName>
        <fullName evidence="4">HTH La-type RNA-binding domain-containing protein</fullName>
    </recommendedName>
</protein>
<dbReference type="SMART" id="SM00715">
    <property type="entry name" value="LA"/>
    <property type="match status" value="1"/>
</dbReference>
<feature type="compositionally biased region" description="Polar residues" evidence="3">
    <location>
        <begin position="402"/>
        <end position="422"/>
    </location>
</feature>
<accession>A0ABD2ZI76</accession>
<feature type="compositionally biased region" description="Polar residues" evidence="3">
    <location>
        <begin position="56"/>
        <end position="73"/>
    </location>
</feature>
<dbReference type="Pfam" id="PF21071">
    <property type="entry name" value="LARP1_HEAT"/>
    <property type="match status" value="1"/>
</dbReference>
<dbReference type="InterPro" id="IPR045180">
    <property type="entry name" value="La_dom_prot"/>
</dbReference>
<feature type="compositionally biased region" description="Polar residues" evidence="3">
    <location>
        <begin position="660"/>
        <end position="693"/>
    </location>
</feature>
<dbReference type="SUPFAM" id="SSF46785">
    <property type="entry name" value="Winged helix' DNA-binding domain"/>
    <property type="match status" value="1"/>
</dbReference>
<feature type="region of interest" description="Disordered" evidence="3">
    <location>
        <begin position="402"/>
        <end position="429"/>
    </location>
</feature>
<feature type="compositionally biased region" description="Basic and acidic residues" evidence="3">
    <location>
        <begin position="636"/>
        <end position="645"/>
    </location>
</feature>
<dbReference type="CDD" id="cd07323">
    <property type="entry name" value="LAM"/>
    <property type="match status" value="1"/>
</dbReference>
<feature type="compositionally biased region" description="Polar residues" evidence="3">
    <location>
        <begin position="219"/>
        <end position="238"/>
    </location>
</feature>
<feature type="compositionally biased region" description="Low complexity" evidence="3">
    <location>
        <begin position="29"/>
        <end position="50"/>
    </location>
</feature>
<dbReference type="Pfam" id="PF05383">
    <property type="entry name" value="La"/>
    <property type="match status" value="1"/>
</dbReference>
<dbReference type="GO" id="GO:0003723">
    <property type="term" value="F:RNA binding"/>
    <property type="evidence" value="ECO:0007669"/>
    <property type="project" value="UniProtKB-UniRule"/>
</dbReference>
<name>A0ABD2ZI76_9GENT</name>
<feature type="region of interest" description="Disordered" evidence="3">
    <location>
        <begin position="630"/>
        <end position="755"/>
    </location>
</feature>
<dbReference type="InterPro" id="IPR036390">
    <property type="entry name" value="WH_DNA-bd_sf"/>
</dbReference>
<evidence type="ECO:0000256" key="3">
    <source>
        <dbReference type="SAM" id="MobiDB-lite"/>
    </source>
</evidence>
<dbReference type="InterPro" id="IPR006607">
    <property type="entry name" value="DM15"/>
</dbReference>
<organism evidence="5 6">
    <name type="scientific">Cinchona calisaya</name>
    <dbReference type="NCBI Taxonomy" id="153742"/>
    <lineage>
        <taxon>Eukaryota</taxon>
        <taxon>Viridiplantae</taxon>
        <taxon>Streptophyta</taxon>
        <taxon>Embryophyta</taxon>
        <taxon>Tracheophyta</taxon>
        <taxon>Spermatophyta</taxon>
        <taxon>Magnoliopsida</taxon>
        <taxon>eudicotyledons</taxon>
        <taxon>Gunneridae</taxon>
        <taxon>Pentapetalae</taxon>
        <taxon>asterids</taxon>
        <taxon>lamiids</taxon>
        <taxon>Gentianales</taxon>
        <taxon>Rubiaceae</taxon>
        <taxon>Cinchonoideae</taxon>
        <taxon>Cinchoneae</taxon>
        <taxon>Cinchona</taxon>
    </lineage>
</organism>
<feature type="region of interest" description="Disordered" evidence="3">
    <location>
        <begin position="189"/>
        <end position="257"/>
    </location>
</feature>
<evidence type="ECO:0000313" key="6">
    <source>
        <dbReference type="Proteomes" id="UP001630127"/>
    </source>
</evidence>
<evidence type="ECO:0000259" key="4">
    <source>
        <dbReference type="PROSITE" id="PS50961"/>
    </source>
</evidence>
<dbReference type="EMBL" id="JBJUIK010000009">
    <property type="protein sequence ID" value="KAL3518809.1"/>
    <property type="molecule type" value="Genomic_DNA"/>
</dbReference>
<sequence length="938" mass="104292">MAMAENEASGGDDQKEVVCGPPKSPWKMTSTATDTTSAVDASSSPVPSDSWPALSDAQQRPKNICTNFHSSKSPPTTTAPADRTPPQSPQPRRSAEQQKSNGHGNPKASDKSSGVRPQKVGPRHYPNGVSHFAVPLPYHQPGMPPVFHAMVPVPHIPVHGYVYQPAPGPFHGAETHMLKPGYDVPMQAFTPVDGSCRPPPRTGTSAHEAKTLKRRPELQDQNLQSNPPTQSQQPITSKENGHSQPHMGPRPFMRPPFFPAPGSIDGSSFRGPPGAIYYIPSAAPGSVRMPHPPIFPPHPLSSGVPVIPSSTLTLRSNIVKQIEYYFSDENLQNDYYLLSLMDDHGWVLISIIADFKRVKQMSTDIPFILDALQASTTIEVQGDKVRRRDEWSRWISHKSTPLLQSSPKSLENTGSAVNATNELNHDKDNFDAENRISTINESLVHSTSSSKDTQVVIVTDDAEKNYRASQAGNDVSSVELVSASHNHSTHSRLNKALSEYSQGAPSAKSDVYGGDENKTMNMPSATIRQNLGDLSNDFSSTFMLDEELEFEHKPVRKHTSATGRVEDEDDEMVVNDQVVDRLVIVTQKTRTVDESGTVVKGPNSISCELASTINDGLYFYEQELKTRRSIHRNKTSSHENRDESSKSCGAASNLPKSRADNNLSGGSSSEVPGNSNSQRKQNNGFPKQQSSFKQRLFPSTFRNHGTRRNSLGIISESPPSESVGFFFGSTPPDNHGPKPSKLGASPHGKCSVGSPPVGSVPKSFPAFQHPSHQLLEENGFKQQLYKKYHKRCLGERKKLGIGCSEEMNTLYRFWSYFLRSMFVGSMYDEFRKLALEDAAANYNYGIECLFRFYSYGLEKEFREDFYEDFEELALDFYYKGNLYGLEKYWAFHHYSEACGKKTPLKKHLELDRLLREEYRSLNDFNRAKGRFPTVKEDS</sequence>
<keyword evidence="1 2" id="KW-0694">RNA-binding</keyword>
<feature type="compositionally biased region" description="Low complexity" evidence="3">
    <location>
        <begin position="74"/>
        <end position="85"/>
    </location>
</feature>